<dbReference type="AlphaFoldDB" id="A0A914BCU0"/>
<dbReference type="RefSeq" id="XP_038073252.1">
    <property type="nucleotide sequence ID" value="XM_038217324.1"/>
</dbReference>
<keyword evidence="6 9" id="KW-0472">Membrane</keyword>
<accession>A0A914BCU0</accession>
<dbReference type="Pfam" id="PF09787">
    <property type="entry name" value="Golgin_A5"/>
    <property type="match status" value="1"/>
</dbReference>
<evidence type="ECO:0000313" key="11">
    <source>
        <dbReference type="Proteomes" id="UP000887568"/>
    </source>
</evidence>
<dbReference type="InterPro" id="IPR019177">
    <property type="entry name" value="Golgin_subfamily_A_member_5"/>
</dbReference>
<keyword evidence="3 9" id="KW-1133">Transmembrane helix</keyword>
<evidence type="ECO:0000256" key="1">
    <source>
        <dbReference type="ARBA" id="ARBA00004409"/>
    </source>
</evidence>
<evidence type="ECO:0000256" key="7">
    <source>
        <dbReference type="SAM" id="Coils"/>
    </source>
</evidence>
<keyword evidence="4" id="KW-0333">Golgi apparatus</keyword>
<dbReference type="GO" id="GO:0000139">
    <property type="term" value="C:Golgi membrane"/>
    <property type="evidence" value="ECO:0007669"/>
    <property type="project" value="UniProtKB-SubCell"/>
</dbReference>
<dbReference type="PANTHER" id="PTHR13815">
    <property type="entry name" value="GOLGIN-84"/>
    <property type="match status" value="1"/>
</dbReference>
<feature type="compositionally biased region" description="Low complexity" evidence="8">
    <location>
        <begin position="291"/>
        <end position="301"/>
    </location>
</feature>
<sequence length="755" mass="84307">MAWMFSKAENLLNSLDQSANQVLNTSTPDQEKKSYANGDAALHQNDFTGGAGKQNGQVSPGQMSTSASAYSLTPTDLANTASIRRTPSESALGSPVAQSKSRGSKLRTDQDDEKLFEFLNKPSTASTGRSSPLASERRRDKKNTAASSGTGNTASRQHSRQSSTSSTMSSKSARVDGVVVDNSPSPTTDNPVLLSVGDDQPDSTEPPVINNISDSDRSDGPDEGPSYPSAPSQVGHNMRDEQSHQLSSLELENKLLKNEVGSLNQEMASALARARKAQEELKQVKSEMQRRQQQMSSSDSIIRQLQAREEDLTEELGAKNSQLAVLRVRLQEADGELKAKARQLDGLQSERDRILRDHSDASGVHSNALDSVKDRLGETESLLKREQDAYKTAQVEFMERQGKLESEQQNLAEALTSSQKKYHEEKSNSHQLAQQLKTAKSHLETAKEDLSDYKQKATRILQSKDKLIASLKDGASPSEGSSTSGIELEELRNERDSLWEELQMANGRMQQLRSELQELEAMQQSESDTAQDQIRDLEDQLTTSQQQLREVETDLRQKGEELRYVEAESHKTKMSLQTRLQDREEEIQKLRNQLTARNTSSTSQMELESRLHALTESLIQKQTVLEALSTEKNSLVMQLERAERQYKEHQLNTARSESHTVTMRSSDDDEGTRQRGLPSFLRETPLDAVVTKNVKRAANTIDKFSVRLGVFLRRYPIARLFVIAYMILLHIWVMIVLLTYTPEIHGSDFHPQGPK</sequence>
<dbReference type="OrthoDB" id="248903at2759"/>
<feature type="compositionally biased region" description="Basic and acidic residues" evidence="8">
    <location>
        <begin position="106"/>
        <end position="116"/>
    </location>
</feature>
<dbReference type="GeneID" id="119741532"/>
<evidence type="ECO:0000256" key="3">
    <source>
        <dbReference type="ARBA" id="ARBA00022989"/>
    </source>
</evidence>
<keyword evidence="5 7" id="KW-0175">Coiled coil</keyword>
<dbReference type="GO" id="GO:0000301">
    <property type="term" value="P:retrograde transport, vesicle recycling within Golgi"/>
    <property type="evidence" value="ECO:0007669"/>
    <property type="project" value="TreeGrafter"/>
</dbReference>
<dbReference type="GO" id="GO:0007030">
    <property type="term" value="P:Golgi organization"/>
    <property type="evidence" value="ECO:0007669"/>
    <property type="project" value="InterPro"/>
</dbReference>
<evidence type="ECO:0008006" key="12">
    <source>
        <dbReference type="Google" id="ProtNLM"/>
    </source>
</evidence>
<evidence type="ECO:0000256" key="2">
    <source>
        <dbReference type="ARBA" id="ARBA00022692"/>
    </source>
</evidence>
<feature type="region of interest" description="Disordered" evidence="8">
    <location>
        <begin position="22"/>
        <end position="246"/>
    </location>
</feature>
<feature type="compositionally biased region" description="Polar residues" evidence="8">
    <location>
        <begin position="144"/>
        <end position="154"/>
    </location>
</feature>
<dbReference type="SUPFAM" id="SSF57997">
    <property type="entry name" value="Tropomyosin"/>
    <property type="match status" value="1"/>
</dbReference>
<evidence type="ECO:0000256" key="8">
    <source>
        <dbReference type="SAM" id="MobiDB-lite"/>
    </source>
</evidence>
<feature type="compositionally biased region" description="Polar residues" evidence="8">
    <location>
        <begin position="54"/>
        <end position="101"/>
    </location>
</feature>
<feature type="coiled-coil region" evidence="7">
    <location>
        <begin position="429"/>
        <end position="463"/>
    </location>
</feature>
<keyword evidence="11" id="KW-1185">Reference proteome</keyword>
<reference evidence="10" key="1">
    <citation type="submission" date="2022-11" db="UniProtKB">
        <authorList>
            <consortium name="EnsemblMetazoa"/>
        </authorList>
    </citation>
    <scope>IDENTIFICATION</scope>
</reference>
<feature type="compositionally biased region" description="Polar residues" evidence="8">
    <location>
        <begin position="121"/>
        <end position="133"/>
    </location>
</feature>
<evidence type="ECO:0000256" key="9">
    <source>
        <dbReference type="SAM" id="Phobius"/>
    </source>
</evidence>
<feature type="compositionally biased region" description="Low complexity" evidence="8">
    <location>
        <begin position="160"/>
        <end position="172"/>
    </location>
</feature>
<dbReference type="PANTHER" id="PTHR13815:SF7">
    <property type="entry name" value="GOLGIN SUBFAMILY A MEMBER 5"/>
    <property type="match status" value="1"/>
</dbReference>
<evidence type="ECO:0000256" key="6">
    <source>
        <dbReference type="ARBA" id="ARBA00023136"/>
    </source>
</evidence>
<dbReference type="OMA" id="QQEYMST"/>
<evidence type="ECO:0000313" key="10">
    <source>
        <dbReference type="EnsemblMetazoa" id="XP_038073252.1"/>
    </source>
</evidence>
<feature type="compositionally biased region" description="Polar residues" evidence="8">
    <location>
        <begin position="651"/>
        <end position="664"/>
    </location>
</feature>
<feature type="region of interest" description="Disordered" evidence="8">
    <location>
        <begin position="282"/>
        <end position="301"/>
    </location>
</feature>
<evidence type="ECO:0000256" key="4">
    <source>
        <dbReference type="ARBA" id="ARBA00023034"/>
    </source>
</evidence>
<dbReference type="Proteomes" id="UP000887568">
    <property type="component" value="Unplaced"/>
</dbReference>
<organism evidence="10 11">
    <name type="scientific">Patiria miniata</name>
    <name type="common">Bat star</name>
    <name type="synonym">Asterina miniata</name>
    <dbReference type="NCBI Taxonomy" id="46514"/>
    <lineage>
        <taxon>Eukaryota</taxon>
        <taxon>Metazoa</taxon>
        <taxon>Echinodermata</taxon>
        <taxon>Eleutherozoa</taxon>
        <taxon>Asterozoa</taxon>
        <taxon>Asteroidea</taxon>
        <taxon>Valvatacea</taxon>
        <taxon>Valvatida</taxon>
        <taxon>Asterinidae</taxon>
        <taxon>Patiria</taxon>
    </lineage>
</organism>
<protein>
    <recommendedName>
        <fullName evidence="12">Golgin-84</fullName>
    </recommendedName>
</protein>
<evidence type="ECO:0000256" key="5">
    <source>
        <dbReference type="ARBA" id="ARBA00023054"/>
    </source>
</evidence>
<keyword evidence="2 9" id="KW-0812">Transmembrane</keyword>
<dbReference type="GO" id="GO:0031985">
    <property type="term" value="C:Golgi cisterna"/>
    <property type="evidence" value="ECO:0007669"/>
    <property type="project" value="TreeGrafter"/>
</dbReference>
<comment type="subcellular location">
    <subcellularLocation>
        <location evidence="1">Golgi apparatus membrane</location>
        <topology evidence="1">Single-pass type IV membrane protein</topology>
    </subcellularLocation>
</comment>
<name>A0A914BCU0_PATMI</name>
<feature type="transmembrane region" description="Helical" evidence="9">
    <location>
        <begin position="717"/>
        <end position="740"/>
    </location>
</feature>
<dbReference type="CTD" id="9950"/>
<dbReference type="EnsemblMetazoa" id="XM_038217324.1">
    <property type="protein sequence ID" value="XP_038073252.1"/>
    <property type="gene ID" value="LOC119741532"/>
</dbReference>
<feature type="region of interest" description="Disordered" evidence="8">
    <location>
        <begin position="648"/>
        <end position="678"/>
    </location>
</feature>
<feature type="coiled-coil region" evidence="7">
    <location>
        <begin position="488"/>
        <end position="600"/>
    </location>
</feature>
<proteinExistence type="predicted"/>